<accession>A0ABU6RUB7</accession>
<evidence type="ECO:0000313" key="3">
    <source>
        <dbReference type="Proteomes" id="UP001341840"/>
    </source>
</evidence>
<gene>
    <name evidence="2" type="ORF">PIB30_089736</name>
</gene>
<dbReference type="EMBL" id="JASCZI010031901">
    <property type="protein sequence ID" value="MED6127615.1"/>
    <property type="molecule type" value="Genomic_DNA"/>
</dbReference>
<protein>
    <submittedName>
        <fullName evidence="2">Uncharacterized protein</fullName>
    </submittedName>
</protein>
<dbReference type="Proteomes" id="UP001341840">
    <property type="component" value="Unassembled WGS sequence"/>
</dbReference>
<evidence type="ECO:0000313" key="2">
    <source>
        <dbReference type="EMBL" id="MED6127615.1"/>
    </source>
</evidence>
<feature type="region of interest" description="Disordered" evidence="1">
    <location>
        <begin position="28"/>
        <end position="67"/>
    </location>
</feature>
<reference evidence="2 3" key="1">
    <citation type="journal article" date="2023" name="Plants (Basel)">
        <title>Bridging the Gap: Combining Genomics and Transcriptomics Approaches to Understand Stylosanthes scabra, an Orphan Legume from the Brazilian Caatinga.</title>
        <authorList>
            <person name="Ferreira-Neto J.R.C."/>
            <person name="da Silva M.D."/>
            <person name="Binneck E."/>
            <person name="de Melo N.F."/>
            <person name="da Silva R.H."/>
            <person name="de Melo A.L.T.M."/>
            <person name="Pandolfi V."/>
            <person name="Bustamante F.O."/>
            <person name="Brasileiro-Vidal A.C."/>
            <person name="Benko-Iseppon A.M."/>
        </authorList>
    </citation>
    <scope>NUCLEOTIDE SEQUENCE [LARGE SCALE GENOMIC DNA]</scope>
    <source>
        <tissue evidence="2">Leaves</tissue>
    </source>
</reference>
<keyword evidence="3" id="KW-1185">Reference proteome</keyword>
<proteinExistence type="predicted"/>
<organism evidence="2 3">
    <name type="scientific">Stylosanthes scabra</name>
    <dbReference type="NCBI Taxonomy" id="79078"/>
    <lineage>
        <taxon>Eukaryota</taxon>
        <taxon>Viridiplantae</taxon>
        <taxon>Streptophyta</taxon>
        <taxon>Embryophyta</taxon>
        <taxon>Tracheophyta</taxon>
        <taxon>Spermatophyta</taxon>
        <taxon>Magnoliopsida</taxon>
        <taxon>eudicotyledons</taxon>
        <taxon>Gunneridae</taxon>
        <taxon>Pentapetalae</taxon>
        <taxon>rosids</taxon>
        <taxon>fabids</taxon>
        <taxon>Fabales</taxon>
        <taxon>Fabaceae</taxon>
        <taxon>Papilionoideae</taxon>
        <taxon>50 kb inversion clade</taxon>
        <taxon>dalbergioids sensu lato</taxon>
        <taxon>Dalbergieae</taxon>
        <taxon>Pterocarpus clade</taxon>
        <taxon>Stylosanthes</taxon>
    </lineage>
</organism>
<feature type="compositionally biased region" description="Polar residues" evidence="1">
    <location>
        <begin position="47"/>
        <end position="60"/>
    </location>
</feature>
<evidence type="ECO:0000256" key="1">
    <source>
        <dbReference type="SAM" id="MobiDB-lite"/>
    </source>
</evidence>
<name>A0ABU6RUB7_9FABA</name>
<sequence length="111" mass="12393">MALGRPNLPSLVDVGLIASREPESLLQIKRRKSAKGSLESKKRAKQSYMSKTELQEQSRPLTPRRHYPRLGMAELASPFSPIQHSMPRRDARRLGVDGAARKLALHQGLNA</sequence>
<comment type="caution">
    <text evidence="2">The sequence shown here is derived from an EMBL/GenBank/DDBJ whole genome shotgun (WGS) entry which is preliminary data.</text>
</comment>